<comment type="caution">
    <text evidence="1">The sequence shown here is derived from an EMBL/GenBank/DDBJ whole genome shotgun (WGS) entry which is preliminary data.</text>
</comment>
<dbReference type="RefSeq" id="WP_135282901.1">
    <property type="nucleotide sequence ID" value="NZ_SRIO01000033.1"/>
</dbReference>
<accession>A0A4Z0F4V7</accession>
<evidence type="ECO:0000313" key="1">
    <source>
        <dbReference type="EMBL" id="TFZ81243.1"/>
    </source>
</evidence>
<proteinExistence type="predicted"/>
<sequence>MEKLDAGQKHLLKLVDREKDGDGWAKVSSLVMPLLETNMPPELIEIAKDNSGAGRARLTQQGRGIVDAMAWMS</sequence>
<dbReference type="AlphaFoldDB" id="A0A4Z0F4V7"/>
<gene>
    <name evidence="1" type="ORF">E4680_13260</name>
</gene>
<organism evidence="1 2">
    <name type="scientific">Candidatus Macondimonas diazotrophica</name>
    <dbReference type="NCBI Taxonomy" id="2305248"/>
    <lineage>
        <taxon>Bacteria</taxon>
        <taxon>Pseudomonadati</taxon>
        <taxon>Pseudomonadota</taxon>
        <taxon>Gammaproteobacteria</taxon>
        <taxon>Chromatiales</taxon>
        <taxon>Ectothiorhodospiraceae</taxon>
        <taxon>Candidatus Macondimonas</taxon>
    </lineage>
</organism>
<reference evidence="1 2" key="1">
    <citation type="journal article" date="2019" name="ISME J.">
        <title>Candidatus Macondimonas diazotrophica, a novel gammaproteobacterial genus dominating crude-oil-contaminated coastal sediments.</title>
        <authorList>
            <person name="Karthikeyan S."/>
            <person name="Konstantinidis K."/>
        </authorList>
    </citation>
    <scope>NUCLEOTIDE SEQUENCE [LARGE SCALE GENOMIC DNA]</scope>
    <source>
        <strain evidence="1 2">KTK01</strain>
    </source>
</reference>
<evidence type="ECO:0000313" key="2">
    <source>
        <dbReference type="Proteomes" id="UP000297890"/>
    </source>
</evidence>
<dbReference type="EMBL" id="SRIO01000033">
    <property type="protein sequence ID" value="TFZ81243.1"/>
    <property type="molecule type" value="Genomic_DNA"/>
</dbReference>
<protein>
    <submittedName>
        <fullName evidence="1">Uncharacterized protein</fullName>
    </submittedName>
</protein>
<keyword evidence="2" id="KW-1185">Reference proteome</keyword>
<dbReference type="Proteomes" id="UP000297890">
    <property type="component" value="Unassembled WGS sequence"/>
</dbReference>
<name>A0A4Z0F4V7_9GAMM</name>